<dbReference type="InterPro" id="IPR013538">
    <property type="entry name" value="ASHA1/2-like_C"/>
</dbReference>
<dbReference type="EMBL" id="QUAC01000392">
    <property type="protein sequence ID" value="REK85895.1"/>
    <property type="molecule type" value="Genomic_DNA"/>
</dbReference>
<evidence type="ECO:0000256" key="1">
    <source>
        <dbReference type="ARBA" id="ARBA00006817"/>
    </source>
</evidence>
<evidence type="ECO:0000313" key="3">
    <source>
        <dbReference type="EMBL" id="REK85895.1"/>
    </source>
</evidence>
<name>A0A371PTU9_STRIH</name>
<feature type="domain" description="Activator of Hsp90 ATPase homologue 1/2-like C-terminal" evidence="2">
    <location>
        <begin position="20"/>
        <end position="152"/>
    </location>
</feature>
<evidence type="ECO:0000259" key="2">
    <source>
        <dbReference type="Pfam" id="PF08327"/>
    </source>
</evidence>
<comment type="caution">
    <text evidence="3">The sequence shown here is derived from an EMBL/GenBank/DDBJ whole genome shotgun (WGS) entry which is preliminary data.</text>
</comment>
<proteinExistence type="inferred from homology"/>
<accession>A0A371PTU9</accession>
<dbReference type="Proteomes" id="UP000262477">
    <property type="component" value="Unassembled WGS sequence"/>
</dbReference>
<gene>
    <name evidence="3" type="ORF">DY245_35530</name>
</gene>
<dbReference type="SUPFAM" id="SSF55961">
    <property type="entry name" value="Bet v1-like"/>
    <property type="match status" value="1"/>
</dbReference>
<dbReference type="InterPro" id="IPR023393">
    <property type="entry name" value="START-like_dom_sf"/>
</dbReference>
<keyword evidence="4" id="KW-1185">Reference proteome</keyword>
<reference evidence="3 4" key="1">
    <citation type="submission" date="2018-08" db="EMBL/GenBank/DDBJ databases">
        <title>Streptomyces NEAU-D10 sp. nov., a novel Actinomycete isolated from soil.</title>
        <authorList>
            <person name="Jin L."/>
        </authorList>
    </citation>
    <scope>NUCLEOTIDE SEQUENCE [LARGE SCALE GENOMIC DNA]</scope>
    <source>
        <strain evidence="3 4">NEAU-D10</strain>
    </source>
</reference>
<organism evidence="3 4">
    <name type="scientific">Streptomyces inhibens</name>
    <dbReference type="NCBI Taxonomy" id="2293571"/>
    <lineage>
        <taxon>Bacteria</taxon>
        <taxon>Bacillati</taxon>
        <taxon>Actinomycetota</taxon>
        <taxon>Actinomycetes</taxon>
        <taxon>Kitasatosporales</taxon>
        <taxon>Streptomycetaceae</taxon>
        <taxon>Streptomyces</taxon>
    </lineage>
</organism>
<dbReference type="AlphaFoldDB" id="A0A371PTU9"/>
<dbReference type="Pfam" id="PF08327">
    <property type="entry name" value="AHSA1"/>
    <property type="match status" value="1"/>
</dbReference>
<evidence type="ECO:0000313" key="4">
    <source>
        <dbReference type="Proteomes" id="UP000262477"/>
    </source>
</evidence>
<dbReference type="CDD" id="cd08898">
    <property type="entry name" value="SRPBCC_CalC_Aha1-like_5"/>
    <property type="match status" value="1"/>
</dbReference>
<dbReference type="OrthoDB" id="9803476at2"/>
<sequence length="157" mass="17442">MNTHDDKDKNRIEREISISAPVERVWAVLTEPEHVGSWFGQGAPTPVDLRPGGIMHLDHGEHGQFPTTIVKVDPPHYFSYRWASAYPGEVAVEGNSTLVEFTLTPEGDGTHLRVVETGFADITIPEEQMASASFESHSEGWSGQVENIRQYTERLAA</sequence>
<comment type="similarity">
    <text evidence="1">Belongs to the AHA1 family.</text>
</comment>
<dbReference type="Gene3D" id="3.30.530.20">
    <property type="match status" value="1"/>
</dbReference>
<protein>
    <submittedName>
        <fullName evidence="3">Polyketide cyclase</fullName>
    </submittedName>
</protein>